<accession>A0AA36HJB0</accession>
<organism evidence="2 3">
    <name type="scientific">Effrenium voratum</name>
    <dbReference type="NCBI Taxonomy" id="2562239"/>
    <lineage>
        <taxon>Eukaryota</taxon>
        <taxon>Sar</taxon>
        <taxon>Alveolata</taxon>
        <taxon>Dinophyceae</taxon>
        <taxon>Suessiales</taxon>
        <taxon>Symbiodiniaceae</taxon>
        <taxon>Effrenium</taxon>
    </lineage>
</organism>
<feature type="region of interest" description="Disordered" evidence="1">
    <location>
        <begin position="1"/>
        <end position="35"/>
    </location>
</feature>
<evidence type="ECO:0000313" key="2">
    <source>
        <dbReference type="EMBL" id="CAJ1370152.1"/>
    </source>
</evidence>
<comment type="caution">
    <text evidence="2">The sequence shown here is derived from an EMBL/GenBank/DDBJ whole genome shotgun (WGS) entry which is preliminary data.</text>
</comment>
<reference evidence="2" key="1">
    <citation type="submission" date="2023-08" db="EMBL/GenBank/DDBJ databases">
        <authorList>
            <person name="Chen Y."/>
            <person name="Shah S."/>
            <person name="Dougan E. K."/>
            <person name="Thang M."/>
            <person name="Chan C."/>
        </authorList>
    </citation>
    <scope>NUCLEOTIDE SEQUENCE</scope>
</reference>
<feature type="region of interest" description="Disordered" evidence="1">
    <location>
        <begin position="125"/>
        <end position="144"/>
    </location>
</feature>
<sequence>MEPLAPENIRGPWSLAPGRGDPPRRMQQSLEKRRKDQVEQFARALAEVSPEEFMAPGAGPRSLDLRLSGAIPPLSFVRRDVLGTAAIALSEKRAAEELIAKSRQESLNANHAIVQEARRMRALKSQTQRPFSMQSTRDASGLHSRLSGDVDLADLTPEERAMSAETYATRSPSPIPVGRAFEDMLAQYYRSAEEIADKEFAEAQKARFEETDRLQKEHVHREHFEMRHRRREAAIVHELFRRERRRVFDSSRAVLVTDRLEDERRKWRIEQQRRNEAAKQQRTQTRERREKFESHTDFILSRGALDRACGKADRRQHRQQQLQKTKAQVDQRKEKWSRHAGQQRARRLFNQEQKRICDQEKERQHLYCAAKQRQEREQELEEKQLHVQMHHACASLLKEMKTQTTWSSTESASIQDLSKYHNALEAIATLSDEVWAALPEACREGLASTPA</sequence>
<dbReference type="EMBL" id="CAUJNA010000002">
    <property type="protein sequence ID" value="CAJ1370152.1"/>
    <property type="molecule type" value="Genomic_DNA"/>
</dbReference>
<feature type="region of interest" description="Disordered" evidence="1">
    <location>
        <begin position="314"/>
        <end position="343"/>
    </location>
</feature>
<dbReference type="AlphaFoldDB" id="A0AA36HJB0"/>
<keyword evidence="3" id="KW-1185">Reference proteome</keyword>
<proteinExistence type="predicted"/>
<protein>
    <submittedName>
        <fullName evidence="2">Uncharacterized protein</fullName>
    </submittedName>
</protein>
<evidence type="ECO:0000256" key="1">
    <source>
        <dbReference type="SAM" id="MobiDB-lite"/>
    </source>
</evidence>
<evidence type="ECO:0000313" key="3">
    <source>
        <dbReference type="Proteomes" id="UP001178507"/>
    </source>
</evidence>
<feature type="region of interest" description="Disordered" evidence="1">
    <location>
        <begin position="271"/>
        <end position="293"/>
    </location>
</feature>
<gene>
    <name evidence="2" type="ORF">EVOR1521_LOCUS791</name>
</gene>
<feature type="compositionally biased region" description="Polar residues" evidence="1">
    <location>
        <begin position="125"/>
        <end position="138"/>
    </location>
</feature>
<name>A0AA36HJB0_9DINO</name>
<dbReference type="Proteomes" id="UP001178507">
    <property type="component" value="Unassembled WGS sequence"/>
</dbReference>